<organism evidence="1 2">
    <name type="scientific">Mycena maculata</name>
    <dbReference type="NCBI Taxonomy" id="230809"/>
    <lineage>
        <taxon>Eukaryota</taxon>
        <taxon>Fungi</taxon>
        <taxon>Dikarya</taxon>
        <taxon>Basidiomycota</taxon>
        <taxon>Agaricomycotina</taxon>
        <taxon>Agaricomycetes</taxon>
        <taxon>Agaricomycetidae</taxon>
        <taxon>Agaricales</taxon>
        <taxon>Marasmiineae</taxon>
        <taxon>Mycenaceae</taxon>
        <taxon>Mycena</taxon>
    </lineage>
</organism>
<gene>
    <name evidence="1" type="ORF">DFH07DRAFT_763342</name>
</gene>
<sequence length="181" mass="20534">MIHPFTDLVKQFFPRVHAFMRAQLDILEEHSAIVAPFPGSAFSTVEFNFGDVPMHTRKDVRDAFHAPRVITILGDFNPLESAILMVPRDNLAMCCLEGSTIVIASSVKDFFFTKVKPGQTRYLFQQSFHSGIQGWIDRGFRSTAAYDAEATAEEKLEVETRSNARVHFTVKLFSRLNELYA</sequence>
<dbReference type="AlphaFoldDB" id="A0AAD7H651"/>
<evidence type="ECO:0000313" key="2">
    <source>
        <dbReference type="Proteomes" id="UP001215280"/>
    </source>
</evidence>
<dbReference type="EMBL" id="JARJLG010000412">
    <property type="protein sequence ID" value="KAJ7712963.1"/>
    <property type="molecule type" value="Genomic_DNA"/>
</dbReference>
<name>A0AAD7H651_9AGAR</name>
<comment type="caution">
    <text evidence="1">The sequence shown here is derived from an EMBL/GenBank/DDBJ whole genome shotgun (WGS) entry which is preliminary data.</text>
</comment>
<proteinExistence type="predicted"/>
<evidence type="ECO:0000313" key="1">
    <source>
        <dbReference type="EMBL" id="KAJ7712963.1"/>
    </source>
</evidence>
<protein>
    <submittedName>
        <fullName evidence="1">Uncharacterized protein</fullName>
    </submittedName>
</protein>
<dbReference type="Proteomes" id="UP001215280">
    <property type="component" value="Unassembled WGS sequence"/>
</dbReference>
<accession>A0AAD7H651</accession>
<reference evidence="1" key="1">
    <citation type="submission" date="2023-03" db="EMBL/GenBank/DDBJ databases">
        <title>Massive genome expansion in bonnet fungi (Mycena s.s.) driven by repeated elements and novel gene families across ecological guilds.</title>
        <authorList>
            <consortium name="Lawrence Berkeley National Laboratory"/>
            <person name="Harder C.B."/>
            <person name="Miyauchi S."/>
            <person name="Viragh M."/>
            <person name="Kuo A."/>
            <person name="Thoen E."/>
            <person name="Andreopoulos B."/>
            <person name="Lu D."/>
            <person name="Skrede I."/>
            <person name="Drula E."/>
            <person name="Henrissat B."/>
            <person name="Morin E."/>
            <person name="Kohler A."/>
            <person name="Barry K."/>
            <person name="LaButti K."/>
            <person name="Morin E."/>
            <person name="Salamov A."/>
            <person name="Lipzen A."/>
            <person name="Mereny Z."/>
            <person name="Hegedus B."/>
            <person name="Baldrian P."/>
            <person name="Stursova M."/>
            <person name="Weitz H."/>
            <person name="Taylor A."/>
            <person name="Grigoriev I.V."/>
            <person name="Nagy L.G."/>
            <person name="Martin F."/>
            <person name="Kauserud H."/>
        </authorList>
    </citation>
    <scope>NUCLEOTIDE SEQUENCE</scope>
    <source>
        <strain evidence="1">CBHHK188m</strain>
    </source>
</reference>
<keyword evidence="2" id="KW-1185">Reference proteome</keyword>